<feature type="domain" description="Glutamine amidotransferase" evidence="10">
    <location>
        <begin position="4"/>
        <end position="195"/>
    </location>
</feature>
<evidence type="ECO:0000256" key="3">
    <source>
        <dbReference type="ARBA" id="ARBA00022605"/>
    </source>
</evidence>
<dbReference type="PANTHER" id="PTHR42701:SF1">
    <property type="entry name" value="IMIDAZOLE GLYCEROL PHOSPHATE SYNTHASE SUBUNIT HISH"/>
    <property type="match status" value="1"/>
</dbReference>
<gene>
    <name evidence="11" type="ORF">S01H1_80849</name>
</gene>
<keyword evidence="4" id="KW-0378">Hydrolase</keyword>
<dbReference type="GO" id="GO:0000105">
    <property type="term" value="P:L-histidine biosynthetic process"/>
    <property type="evidence" value="ECO:0007669"/>
    <property type="project" value="UniProtKB-UniPathway"/>
</dbReference>
<dbReference type="EMBL" id="BARS01054640">
    <property type="protein sequence ID" value="GAG50520.1"/>
    <property type="molecule type" value="Genomic_DNA"/>
</dbReference>
<evidence type="ECO:0000256" key="8">
    <source>
        <dbReference type="ARBA" id="ARBA00047838"/>
    </source>
</evidence>
<reference evidence="11" key="1">
    <citation type="journal article" date="2014" name="Front. Microbiol.">
        <title>High frequency of phylogenetically diverse reductive dehalogenase-homologous genes in deep subseafloor sedimentary metagenomes.</title>
        <authorList>
            <person name="Kawai M."/>
            <person name="Futagami T."/>
            <person name="Toyoda A."/>
            <person name="Takaki Y."/>
            <person name="Nishi S."/>
            <person name="Hori S."/>
            <person name="Arai W."/>
            <person name="Tsubouchi T."/>
            <person name="Morono Y."/>
            <person name="Uchiyama I."/>
            <person name="Ito T."/>
            <person name="Fujiyama A."/>
            <person name="Inagaki F."/>
            <person name="Takami H."/>
        </authorList>
    </citation>
    <scope>NUCLEOTIDE SEQUENCE</scope>
    <source>
        <strain evidence="11">Expedition CK06-06</strain>
    </source>
</reference>
<evidence type="ECO:0000256" key="9">
    <source>
        <dbReference type="ARBA" id="ARBA00049534"/>
    </source>
</evidence>
<evidence type="ECO:0000256" key="5">
    <source>
        <dbReference type="ARBA" id="ARBA00022962"/>
    </source>
</evidence>
<organism evidence="11">
    <name type="scientific">marine sediment metagenome</name>
    <dbReference type="NCBI Taxonomy" id="412755"/>
    <lineage>
        <taxon>unclassified sequences</taxon>
        <taxon>metagenomes</taxon>
        <taxon>ecological metagenomes</taxon>
    </lineage>
</organism>
<dbReference type="HAMAP" id="MF_00278">
    <property type="entry name" value="HisH"/>
    <property type="match status" value="1"/>
</dbReference>
<dbReference type="PANTHER" id="PTHR42701">
    <property type="entry name" value="IMIDAZOLE GLYCEROL PHOSPHATE SYNTHASE SUBUNIT HISH"/>
    <property type="match status" value="1"/>
</dbReference>
<dbReference type="CDD" id="cd01748">
    <property type="entry name" value="GATase1_IGP_Synthase"/>
    <property type="match status" value="1"/>
</dbReference>
<proteinExistence type="inferred from homology"/>
<dbReference type="Gene3D" id="3.40.50.880">
    <property type="match status" value="1"/>
</dbReference>
<protein>
    <recommendedName>
        <fullName evidence="10">Glutamine amidotransferase domain-containing protein</fullName>
    </recommendedName>
</protein>
<dbReference type="InterPro" id="IPR029062">
    <property type="entry name" value="Class_I_gatase-like"/>
</dbReference>
<evidence type="ECO:0000256" key="6">
    <source>
        <dbReference type="ARBA" id="ARBA00023102"/>
    </source>
</evidence>
<evidence type="ECO:0000256" key="2">
    <source>
        <dbReference type="ARBA" id="ARBA00011152"/>
    </source>
</evidence>
<sequence length="202" mass="21873">MITVVDYNVGNVKSVCNAFRHIGCEVRLSCEPQIIKGASGVVLPGVAAFGYAAGTLGALGEVIKETALNGKPLLGICVGYQMLFDRSSEYGQHKGLGLVGGDVVPIPPRQTVPHMGWNMVKPGEGMDLFAGLGRERYFYFAHSFYAEVADSQAKVAYTDYGFDLPAAVQKANIYGTQFHPEKSGKAGLKVLRNFYEICKRTK</sequence>
<comment type="catalytic activity">
    <reaction evidence="9">
        <text>L-glutamine + H2O = L-glutamate + NH4(+)</text>
        <dbReference type="Rhea" id="RHEA:15889"/>
        <dbReference type="ChEBI" id="CHEBI:15377"/>
        <dbReference type="ChEBI" id="CHEBI:28938"/>
        <dbReference type="ChEBI" id="CHEBI:29985"/>
        <dbReference type="ChEBI" id="CHEBI:58359"/>
        <dbReference type="EC" id="3.5.1.2"/>
    </reaction>
</comment>
<dbReference type="InterPro" id="IPR010139">
    <property type="entry name" value="Imidazole-glycPsynth_HisH"/>
</dbReference>
<comment type="pathway">
    <text evidence="1">Amino-acid biosynthesis; L-histidine biosynthesis; L-histidine from 5-phospho-alpha-D-ribose 1-diphosphate: step 5/9.</text>
</comment>
<dbReference type="GO" id="GO:0016829">
    <property type="term" value="F:lyase activity"/>
    <property type="evidence" value="ECO:0007669"/>
    <property type="project" value="UniProtKB-KW"/>
</dbReference>
<dbReference type="InterPro" id="IPR017926">
    <property type="entry name" value="GATASE"/>
</dbReference>
<comment type="catalytic activity">
    <reaction evidence="8">
        <text>5-[(5-phospho-1-deoxy-D-ribulos-1-ylimino)methylamino]-1-(5-phospho-beta-D-ribosyl)imidazole-4-carboxamide + L-glutamine = D-erythro-1-(imidazol-4-yl)glycerol 3-phosphate + 5-amino-1-(5-phospho-beta-D-ribosyl)imidazole-4-carboxamide + L-glutamate + H(+)</text>
        <dbReference type="Rhea" id="RHEA:24793"/>
        <dbReference type="ChEBI" id="CHEBI:15378"/>
        <dbReference type="ChEBI" id="CHEBI:29985"/>
        <dbReference type="ChEBI" id="CHEBI:58278"/>
        <dbReference type="ChEBI" id="CHEBI:58359"/>
        <dbReference type="ChEBI" id="CHEBI:58475"/>
        <dbReference type="ChEBI" id="CHEBI:58525"/>
        <dbReference type="EC" id="4.3.2.10"/>
    </reaction>
</comment>
<keyword evidence="5" id="KW-0315">Glutamine amidotransferase</keyword>
<keyword evidence="7" id="KW-0456">Lyase</keyword>
<dbReference type="Pfam" id="PF00117">
    <property type="entry name" value="GATase"/>
    <property type="match status" value="1"/>
</dbReference>
<dbReference type="GO" id="GO:0000107">
    <property type="term" value="F:imidazoleglycerol-phosphate synthase activity"/>
    <property type="evidence" value="ECO:0007669"/>
    <property type="project" value="TreeGrafter"/>
</dbReference>
<evidence type="ECO:0000259" key="10">
    <source>
        <dbReference type="Pfam" id="PF00117"/>
    </source>
</evidence>
<dbReference type="PROSITE" id="PS51273">
    <property type="entry name" value="GATASE_TYPE_1"/>
    <property type="match status" value="1"/>
</dbReference>
<evidence type="ECO:0000313" key="11">
    <source>
        <dbReference type="EMBL" id="GAG50520.1"/>
    </source>
</evidence>
<keyword evidence="6" id="KW-0368">Histidine biosynthesis</keyword>
<evidence type="ECO:0000256" key="7">
    <source>
        <dbReference type="ARBA" id="ARBA00023239"/>
    </source>
</evidence>
<keyword evidence="3" id="KW-0028">Amino-acid biosynthesis</keyword>
<dbReference type="SUPFAM" id="SSF52317">
    <property type="entry name" value="Class I glutamine amidotransferase-like"/>
    <property type="match status" value="1"/>
</dbReference>
<accession>X0Y445</accession>
<dbReference type="GO" id="GO:0004359">
    <property type="term" value="F:glutaminase activity"/>
    <property type="evidence" value="ECO:0007669"/>
    <property type="project" value="UniProtKB-EC"/>
</dbReference>
<comment type="subunit">
    <text evidence="2">Heterodimer of HisH and HisF.</text>
</comment>
<dbReference type="AlphaFoldDB" id="X0Y445"/>
<name>X0Y445_9ZZZZ</name>
<comment type="caution">
    <text evidence="11">The sequence shown here is derived from an EMBL/GenBank/DDBJ whole genome shotgun (WGS) entry which is preliminary data.</text>
</comment>
<evidence type="ECO:0000256" key="4">
    <source>
        <dbReference type="ARBA" id="ARBA00022801"/>
    </source>
</evidence>
<dbReference type="PIRSF" id="PIRSF000495">
    <property type="entry name" value="Amidotransf_hisH"/>
    <property type="match status" value="1"/>
</dbReference>
<dbReference type="NCBIfam" id="TIGR01855">
    <property type="entry name" value="IMP_synth_hisH"/>
    <property type="match status" value="1"/>
</dbReference>
<evidence type="ECO:0000256" key="1">
    <source>
        <dbReference type="ARBA" id="ARBA00005091"/>
    </source>
</evidence>
<dbReference type="UniPathway" id="UPA00031">
    <property type="reaction ID" value="UER00010"/>
</dbReference>